<dbReference type="PATRIC" id="fig|269796.9.peg.1607"/>
<keyword evidence="2" id="KW-1185">Reference proteome</keyword>
<dbReference type="EMBL" id="CP000230">
    <property type="protein sequence ID" value="ABC22337.1"/>
    <property type="molecule type" value="Genomic_DNA"/>
</dbReference>
<organism evidence="1 2">
    <name type="scientific">Rhodospirillum rubrum (strain ATCC 11170 / ATH 1.1.1 / DSM 467 / LMG 4362 / NCIMB 8255 / S1)</name>
    <dbReference type="NCBI Taxonomy" id="269796"/>
    <lineage>
        <taxon>Bacteria</taxon>
        <taxon>Pseudomonadati</taxon>
        <taxon>Pseudomonadota</taxon>
        <taxon>Alphaproteobacteria</taxon>
        <taxon>Rhodospirillales</taxon>
        <taxon>Rhodospirillaceae</taxon>
        <taxon>Rhodospirillum</taxon>
    </lineage>
</organism>
<accession>Q2RU58</accession>
<dbReference type="HOGENOM" id="CLU_2119233_0_0_5"/>
<dbReference type="EnsemblBacteria" id="ABC22337">
    <property type="protein sequence ID" value="ABC22337"/>
    <property type="gene ID" value="Rru_A1537"/>
</dbReference>
<evidence type="ECO:0000313" key="2">
    <source>
        <dbReference type="Proteomes" id="UP000001929"/>
    </source>
</evidence>
<reference evidence="1 2" key="1">
    <citation type="journal article" date="2011" name="Stand. Genomic Sci.">
        <title>Complete genome sequence of Rhodospirillum rubrum type strain (S1).</title>
        <authorList>
            <person name="Munk A.C."/>
            <person name="Copeland A."/>
            <person name="Lucas S."/>
            <person name="Lapidus A."/>
            <person name="Del Rio T.G."/>
            <person name="Barry K."/>
            <person name="Detter J.C."/>
            <person name="Hammon N."/>
            <person name="Israni S."/>
            <person name="Pitluck S."/>
            <person name="Brettin T."/>
            <person name="Bruce D."/>
            <person name="Han C."/>
            <person name="Tapia R."/>
            <person name="Gilna P."/>
            <person name="Schmutz J."/>
            <person name="Larimer F."/>
            <person name="Land M."/>
            <person name="Kyrpides N.C."/>
            <person name="Mavromatis K."/>
            <person name="Richardson P."/>
            <person name="Rohde M."/>
            <person name="Goker M."/>
            <person name="Klenk H.P."/>
            <person name="Zhang Y."/>
            <person name="Roberts G.P."/>
            <person name="Reslewic S."/>
            <person name="Schwartz D.C."/>
        </authorList>
    </citation>
    <scope>NUCLEOTIDE SEQUENCE [LARGE SCALE GENOMIC DNA]</scope>
    <source>
        <strain evidence="2">ATCC 11170 / ATH 1.1.1 / DSM 467 / LMG 4362 / NCIMB 8255 / S1</strain>
    </source>
</reference>
<dbReference type="Proteomes" id="UP000001929">
    <property type="component" value="Chromosome"/>
</dbReference>
<proteinExistence type="predicted"/>
<name>Q2RU58_RHORT</name>
<gene>
    <name evidence="1" type="ordered locus">Rru_A1537</name>
</gene>
<sequence>MEVLSPRNRISWLLSQLIGTYVSADRSADSGDFSYHLDHSRQLVEMLREVALQENDPANPESASPPGLLDFLDAAERATATGQTPEDRELLGLTEWAERLFEEARRPPPRLRTA</sequence>
<dbReference type="AlphaFoldDB" id="Q2RU58"/>
<evidence type="ECO:0000313" key="1">
    <source>
        <dbReference type="EMBL" id="ABC22337.1"/>
    </source>
</evidence>
<dbReference type="KEGG" id="rru:Rru_A1537"/>
<protein>
    <submittedName>
        <fullName evidence="1">Uncharacterized protein</fullName>
    </submittedName>
</protein>